<feature type="compositionally biased region" description="Polar residues" evidence="1">
    <location>
        <begin position="217"/>
        <end position="231"/>
    </location>
</feature>
<evidence type="ECO:0000313" key="2">
    <source>
        <dbReference type="EMBL" id="ESZ90435.1"/>
    </source>
</evidence>
<dbReference type="HOGENOM" id="CLU_841957_0_0_1"/>
<feature type="region of interest" description="Disordered" evidence="1">
    <location>
        <begin position="170"/>
        <end position="273"/>
    </location>
</feature>
<dbReference type="OrthoDB" id="3546032at2759"/>
<evidence type="ECO:0000256" key="1">
    <source>
        <dbReference type="SAM" id="MobiDB-lite"/>
    </source>
</evidence>
<dbReference type="Proteomes" id="UP000019487">
    <property type="component" value="Unassembled WGS sequence"/>
</dbReference>
<proteinExistence type="predicted"/>
<comment type="caution">
    <text evidence="2">The sequence shown here is derived from an EMBL/GenBank/DDBJ whole genome shotgun (WGS) entry which is preliminary data.</text>
</comment>
<dbReference type="AlphaFoldDB" id="W9C7A2"/>
<protein>
    <recommendedName>
        <fullName evidence="4">Zn(2)-C6 fungal-type domain-containing protein</fullName>
    </recommendedName>
</protein>
<keyword evidence="3" id="KW-1185">Reference proteome</keyword>
<sequence>MSSKRVPSQMTDRPSNPAHRFSEVIPRFQTLSLTSAANQAKTEYRQGEFLEELVKQRYLGRVAEDHVTFIRDSFTSLNKRIGELHKRVPIVPKRFGKTCATEEGMDAKMDDGYVNVDDDKDGDYNGDGGVVYRLTAEQEEEDEEHWRQTVTTLPKRTTITDYYVEMGYQMSSSPPKVRPEEQSSPLPRCGRSVERKPRAQKWVPRMPKNRKRPASPSPTTETLNTRTQNAETIGHMYRPEAAPTSSSVMSPPKRAKTASSPLPGPRPKRPPRCASCMRMRKLCDRKSPCGRCSGMRIAKDRQFAELQSQAKLFGFGSDVGEEGADEGTAGRVEFLMHRCDMINKMVYMEGRTSFLCLQDLHGALIPLKQ</sequence>
<evidence type="ECO:0008006" key="4">
    <source>
        <dbReference type="Google" id="ProtNLM"/>
    </source>
</evidence>
<accession>W9C7A2</accession>
<evidence type="ECO:0000313" key="3">
    <source>
        <dbReference type="Proteomes" id="UP000019487"/>
    </source>
</evidence>
<name>W9C7A2_SCLBF</name>
<gene>
    <name evidence="2" type="ORF">SBOR_9178</name>
</gene>
<reference evidence="2 3" key="1">
    <citation type="journal article" date="2014" name="Genome Announc.">
        <title>Draft genome sequence of Sclerotinia borealis, a psychrophilic plant pathogenic fungus.</title>
        <authorList>
            <person name="Mardanov A.V."/>
            <person name="Beletsky A.V."/>
            <person name="Kadnikov V.V."/>
            <person name="Ignatov A.N."/>
            <person name="Ravin N.V."/>
        </authorList>
    </citation>
    <scope>NUCLEOTIDE SEQUENCE [LARGE SCALE GENOMIC DNA]</scope>
    <source>
        <strain evidence="3">F-4157</strain>
    </source>
</reference>
<organism evidence="2 3">
    <name type="scientific">Sclerotinia borealis (strain F-4128)</name>
    <dbReference type="NCBI Taxonomy" id="1432307"/>
    <lineage>
        <taxon>Eukaryota</taxon>
        <taxon>Fungi</taxon>
        <taxon>Dikarya</taxon>
        <taxon>Ascomycota</taxon>
        <taxon>Pezizomycotina</taxon>
        <taxon>Leotiomycetes</taxon>
        <taxon>Helotiales</taxon>
        <taxon>Sclerotiniaceae</taxon>
        <taxon>Sclerotinia</taxon>
    </lineage>
</organism>
<dbReference type="EMBL" id="AYSA01000629">
    <property type="protein sequence ID" value="ESZ90435.1"/>
    <property type="molecule type" value="Genomic_DNA"/>
</dbReference>